<accession>A0A7W8LKU5</accession>
<evidence type="ECO:0000256" key="1">
    <source>
        <dbReference type="SAM" id="Phobius"/>
    </source>
</evidence>
<evidence type="ECO:0000313" key="3">
    <source>
        <dbReference type="Proteomes" id="UP000518887"/>
    </source>
</evidence>
<keyword evidence="1" id="KW-1133">Transmembrane helix</keyword>
<keyword evidence="1" id="KW-0472">Membrane</keyword>
<dbReference type="RefSeq" id="WP_184656324.1">
    <property type="nucleotide sequence ID" value="NZ_JACHFQ010000001.1"/>
</dbReference>
<comment type="caution">
    <text evidence="2">The sequence shown here is derived from an EMBL/GenBank/DDBJ whole genome shotgun (WGS) entry which is preliminary data.</text>
</comment>
<protein>
    <submittedName>
        <fullName evidence="2">Uncharacterized protein</fullName>
    </submittedName>
</protein>
<keyword evidence="3" id="KW-1185">Reference proteome</keyword>
<evidence type="ECO:0000313" key="2">
    <source>
        <dbReference type="EMBL" id="MBB5224719.1"/>
    </source>
</evidence>
<dbReference type="AlphaFoldDB" id="A0A7W8LKU5"/>
<proteinExistence type="predicted"/>
<reference evidence="2 3" key="1">
    <citation type="submission" date="2020-08" db="EMBL/GenBank/DDBJ databases">
        <title>Genomic Encyclopedia of Type Strains, Phase IV (KMG-IV): sequencing the most valuable type-strain genomes for metagenomic binning, comparative biology and taxonomic classification.</title>
        <authorList>
            <person name="Goeker M."/>
        </authorList>
    </citation>
    <scope>NUCLEOTIDE SEQUENCE [LARGE SCALE GENOMIC DNA]</scope>
    <source>
        <strain evidence="2 3">DSM 103462</strain>
    </source>
</reference>
<keyword evidence="1" id="KW-0812">Transmembrane</keyword>
<feature type="transmembrane region" description="Helical" evidence="1">
    <location>
        <begin position="20"/>
        <end position="41"/>
    </location>
</feature>
<sequence length="49" mass="5458">MDYVDGKLIVDPAKMMNDFFKVSGSVTAFLISLWYATPIVITKLTKSDS</sequence>
<organism evidence="2 3">
    <name type="scientific">Treponema ruminis</name>
    <dbReference type="NCBI Taxonomy" id="744515"/>
    <lineage>
        <taxon>Bacteria</taxon>
        <taxon>Pseudomonadati</taxon>
        <taxon>Spirochaetota</taxon>
        <taxon>Spirochaetia</taxon>
        <taxon>Spirochaetales</taxon>
        <taxon>Treponemataceae</taxon>
        <taxon>Treponema</taxon>
    </lineage>
</organism>
<gene>
    <name evidence="2" type="ORF">HNP76_000059</name>
</gene>
<dbReference type="EMBL" id="JACHFQ010000001">
    <property type="protein sequence ID" value="MBB5224719.1"/>
    <property type="molecule type" value="Genomic_DNA"/>
</dbReference>
<dbReference type="Proteomes" id="UP000518887">
    <property type="component" value="Unassembled WGS sequence"/>
</dbReference>
<name>A0A7W8LKU5_9SPIR</name>